<dbReference type="EMBL" id="KV454409">
    <property type="protein sequence ID" value="ODQ65673.1"/>
    <property type="molecule type" value="Genomic_DNA"/>
</dbReference>
<proteinExistence type="predicted"/>
<dbReference type="AlphaFoldDB" id="A0A1E3PJR3"/>
<sequence>MFKSILDIPRVSPEQRQIIMKKLDHIKSKTNALSVLSDTNRILSLVQRSWMSNNQSFSVANSMEQMLLNQNQPVLTNNLPNNDGDPSNKSPLYLIFNQDG</sequence>
<dbReference type="Proteomes" id="UP000095009">
    <property type="component" value="Unassembled WGS sequence"/>
</dbReference>
<evidence type="ECO:0000313" key="1">
    <source>
        <dbReference type="EMBL" id="ODQ65673.1"/>
    </source>
</evidence>
<gene>
    <name evidence="1" type="ORF">NADFUDRAFT_50957</name>
</gene>
<evidence type="ECO:0000313" key="2">
    <source>
        <dbReference type="Proteomes" id="UP000095009"/>
    </source>
</evidence>
<organism evidence="1 2">
    <name type="scientific">Nadsonia fulvescens var. elongata DSM 6958</name>
    <dbReference type="NCBI Taxonomy" id="857566"/>
    <lineage>
        <taxon>Eukaryota</taxon>
        <taxon>Fungi</taxon>
        <taxon>Dikarya</taxon>
        <taxon>Ascomycota</taxon>
        <taxon>Saccharomycotina</taxon>
        <taxon>Dipodascomycetes</taxon>
        <taxon>Dipodascales</taxon>
        <taxon>Dipodascales incertae sedis</taxon>
        <taxon>Nadsonia</taxon>
    </lineage>
</organism>
<name>A0A1E3PJR3_9ASCO</name>
<keyword evidence="2" id="KW-1185">Reference proteome</keyword>
<accession>A0A1E3PJR3</accession>
<reference evidence="1 2" key="1">
    <citation type="journal article" date="2016" name="Proc. Natl. Acad. Sci. U.S.A.">
        <title>Comparative genomics of biotechnologically important yeasts.</title>
        <authorList>
            <person name="Riley R."/>
            <person name="Haridas S."/>
            <person name="Wolfe K.H."/>
            <person name="Lopes M.R."/>
            <person name="Hittinger C.T."/>
            <person name="Goeker M."/>
            <person name="Salamov A.A."/>
            <person name="Wisecaver J.H."/>
            <person name="Long T.M."/>
            <person name="Calvey C.H."/>
            <person name="Aerts A.L."/>
            <person name="Barry K.W."/>
            <person name="Choi C."/>
            <person name="Clum A."/>
            <person name="Coughlan A.Y."/>
            <person name="Deshpande S."/>
            <person name="Douglass A.P."/>
            <person name="Hanson S.J."/>
            <person name="Klenk H.-P."/>
            <person name="LaButti K.M."/>
            <person name="Lapidus A."/>
            <person name="Lindquist E.A."/>
            <person name="Lipzen A.M."/>
            <person name="Meier-Kolthoff J.P."/>
            <person name="Ohm R.A."/>
            <person name="Otillar R.P."/>
            <person name="Pangilinan J.L."/>
            <person name="Peng Y."/>
            <person name="Rokas A."/>
            <person name="Rosa C.A."/>
            <person name="Scheuner C."/>
            <person name="Sibirny A.A."/>
            <person name="Slot J.C."/>
            <person name="Stielow J.B."/>
            <person name="Sun H."/>
            <person name="Kurtzman C.P."/>
            <person name="Blackwell M."/>
            <person name="Grigoriev I.V."/>
            <person name="Jeffries T.W."/>
        </authorList>
    </citation>
    <scope>NUCLEOTIDE SEQUENCE [LARGE SCALE GENOMIC DNA]</scope>
    <source>
        <strain evidence="1 2">DSM 6958</strain>
    </source>
</reference>
<protein>
    <submittedName>
        <fullName evidence="1">Uncharacterized protein</fullName>
    </submittedName>
</protein>